<keyword evidence="5" id="KW-1185">Reference proteome</keyword>
<comment type="subcellular location">
    <subcellularLocation>
        <location evidence="1">Cell membrane</location>
        <topology evidence="1">Single-pass type II membrane protein</topology>
    </subcellularLocation>
</comment>
<dbReference type="GO" id="GO:0005886">
    <property type="term" value="C:plasma membrane"/>
    <property type="evidence" value="ECO:0007669"/>
    <property type="project" value="UniProtKB-SubCell"/>
</dbReference>
<protein>
    <recommendedName>
        <fullName evidence="3">Peptidase M13 N-terminal domain-containing protein</fullName>
    </recommendedName>
</protein>
<organism evidence="4 5">
    <name type="scientific">Allacma fusca</name>
    <dbReference type="NCBI Taxonomy" id="39272"/>
    <lineage>
        <taxon>Eukaryota</taxon>
        <taxon>Metazoa</taxon>
        <taxon>Ecdysozoa</taxon>
        <taxon>Arthropoda</taxon>
        <taxon>Hexapoda</taxon>
        <taxon>Collembola</taxon>
        <taxon>Symphypleona</taxon>
        <taxon>Sminthuridae</taxon>
        <taxon>Allacma</taxon>
    </lineage>
</organism>
<comment type="caution">
    <text evidence="4">The sequence shown here is derived from an EMBL/GenBank/DDBJ whole genome shotgun (WGS) entry which is preliminary data.</text>
</comment>
<dbReference type="InterPro" id="IPR000718">
    <property type="entry name" value="Peptidase_M13"/>
</dbReference>
<evidence type="ECO:0000313" key="5">
    <source>
        <dbReference type="Proteomes" id="UP000708208"/>
    </source>
</evidence>
<evidence type="ECO:0000256" key="1">
    <source>
        <dbReference type="ARBA" id="ARBA00004401"/>
    </source>
</evidence>
<evidence type="ECO:0000259" key="3">
    <source>
        <dbReference type="Pfam" id="PF05649"/>
    </source>
</evidence>
<accession>A0A8J2L3R4</accession>
<feature type="non-terminal residue" evidence="4">
    <location>
        <position position="1"/>
    </location>
</feature>
<dbReference type="GO" id="GO:0006508">
    <property type="term" value="P:proteolysis"/>
    <property type="evidence" value="ECO:0007669"/>
    <property type="project" value="InterPro"/>
</dbReference>
<dbReference type="PROSITE" id="PS51885">
    <property type="entry name" value="NEPRILYSIN"/>
    <property type="match status" value="1"/>
</dbReference>
<gene>
    <name evidence="4" type="ORF">AFUS01_LOCUS38170</name>
</gene>
<comment type="similarity">
    <text evidence="2">Belongs to the peptidase M13 family.</text>
</comment>
<feature type="non-terminal residue" evidence="4">
    <location>
        <position position="78"/>
    </location>
</feature>
<dbReference type="EMBL" id="CAJVCH010546685">
    <property type="protein sequence ID" value="CAG7828227.1"/>
    <property type="molecule type" value="Genomic_DNA"/>
</dbReference>
<dbReference type="Proteomes" id="UP000708208">
    <property type="component" value="Unassembled WGS sequence"/>
</dbReference>
<proteinExistence type="inferred from homology"/>
<reference evidence="4" key="1">
    <citation type="submission" date="2021-06" db="EMBL/GenBank/DDBJ databases">
        <authorList>
            <person name="Hodson N. C."/>
            <person name="Mongue J. A."/>
            <person name="Jaron S. K."/>
        </authorList>
    </citation>
    <scope>NUCLEOTIDE SEQUENCE</scope>
</reference>
<dbReference type="AlphaFoldDB" id="A0A8J2L3R4"/>
<dbReference type="GO" id="GO:0004222">
    <property type="term" value="F:metalloendopeptidase activity"/>
    <property type="evidence" value="ECO:0007669"/>
    <property type="project" value="InterPro"/>
</dbReference>
<name>A0A8J2L3R4_9HEXA</name>
<dbReference type="Pfam" id="PF05649">
    <property type="entry name" value="Peptidase_M13_N"/>
    <property type="match status" value="1"/>
</dbReference>
<evidence type="ECO:0000256" key="2">
    <source>
        <dbReference type="ARBA" id="ARBA00007357"/>
    </source>
</evidence>
<sequence length="78" mass="9074">TGSNTRNTFDELEHVLLERFKAMLSSSGSTSQNQHVRKARLFYRNCADTDRLNLTGLKYLLNTIEKNGGWPLMELERW</sequence>
<evidence type="ECO:0000313" key="4">
    <source>
        <dbReference type="EMBL" id="CAG7828227.1"/>
    </source>
</evidence>
<feature type="domain" description="Peptidase M13 N-terminal" evidence="3">
    <location>
        <begin position="4"/>
        <end position="70"/>
    </location>
</feature>
<dbReference type="InterPro" id="IPR008753">
    <property type="entry name" value="Peptidase_M13_N"/>
</dbReference>
<dbReference type="OrthoDB" id="6475849at2759"/>